<comment type="caution">
    <text evidence="3">The sequence shown here is derived from an EMBL/GenBank/DDBJ whole genome shotgun (WGS) entry which is preliminary data.</text>
</comment>
<dbReference type="Proteomes" id="UP000244978">
    <property type="component" value="Unassembled WGS sequence"/>
</dbReference>
<dbReference type="InterPro" id="IPR025110">
    <property type="entry name" value="AMP-bd_C"/>
</dbReference>
<evidence type="ECO:0000259" key="2">
    <source>
        <dbReference type="Pfam" id="PF13193"/>
    </source>
</evidence>
<dbReference type="AlphaFoldDB" id="A0A2U1T2A5"/>
<organism evidence="3 4">
    <name type="scientific">Homoserinimonas hongtaonis</name>
    <dbReference type="NCBI Taxonomy" id="2079791"/>
    <lineage>
        <taxon>Bacteria</taxon>
        <taxon>Bacillati</taxon>
        <taxon>Actinomycetota</taxon>
        <taxon>Actinomycetes</taxon>
        <taxon>Micrococcales</taxon>
        <taxon>Microbacteriaceae</taxon>
        <taxon>Homoserinimonas</taxon>
    </lineage>
</organism>
<dbReference type="Gene3D" id="3.40.50.12780">
    <property type="entry name" value="N-terminal domain of ligase-like"/>
    <property type="match status" value="1"/>
</dbReference>
<accession>A0A2U1T2A5</accession>
<dbReference type="Pfam" id="PF00501">
    <property type="entry name" value="AMP-binding"/>
    <property type="match status" value="1"/>
</dbReference>
<keyword evidence="4" id="KW-1185">Reference proteome</keyword>
<dbReference type="GO" id="GO:0016878">
    <property type="term" value="F:acid-thiol ligase activity"/>
    <property type="evidence" value="ECO:0007669"/>
    <property type="project" value="UniProtKB-ARBA"/>
</dbReference>
<dbReference type="InterPro" id="IPR050237">
    <property type="entry name" value="ATP-dep_AMP-bd_enzyme"/>
</dbReference>
<dbReference type="InterPro" id="IPR045851">
    <property type="entry name" value="AMP-bd_C_sf"/>
</dbReference>
<dbReference type="Gene3D" id="3.30.300.30">
    <property type="match status" value="1"/>
</dbReference>
<dbReference type="OrthoDB" id="9803968at2"/>
<dbReference type="SUPFAM" id="SSF56801">
    <property type="entry name" value="Acetyl-CoA synthetase-like"/>
    <property type="match status" value="1"/>
</dbReference>
<gene>
    <name evidence="3" type="ORF">DF220_09355</name>
</gene>
<dbReference type="InterPro" id="IPR000873">
    <property type="entry name" value="AMP-dep_synth/lig_dom"/>
</dbReference>
<dbReference type="InterPro" id="IPR042099">
    <property type="entry name" value="ANL_N_sf"/>
</dbReference>
<dbReference type="PANTHER" id="PTHR43767">
    <property type="entry name" value="LONG-CHAIN-FATTY-ACID--COA LIGASE"/>
    <property type="match status" value="1"/>
</dbReference>
<name>A0A2U1T2A5_9MICO</name>
<evidence type="ECO:0000259" key="1">
    <source>
        <dbReference type="Pfam" id="PF00501"/>
    </source>
</evidence>
<dbReference type="PROSITE" id="PS00455">
    <property type="entry name" value="AMP_BINDING"/>
    <property type="match status" value="1"/>
</dbReference>
<dbReference type="PANTHER" id="PTHR43767:SF1">
    <property type="entry name" value="NONRIBOSOMAL PEPTIDE SYNTHASE PES1 (EUROFUNG)-RELATED"/>
    <property type="match status" value="1"/>
</dbReference>
<sequence length="378" mass="39461">MIRRLRAVDGAHAATVHVALREALAGGDAIVPTAGAVGQKPVAQTLPDRVDKRVALVVQTSGSTGHSKAVALSSDALLAGAAASESALGGPGQWLLALPAHYIAGINVLTRSITAGTDPVIYDAPRFDPVEFALAAQRMDAALRFTSLVPTQLARLLAADQTLEVLRRFDRILVGGQATPQPLLARAIEAGLNVTRTYGSSETAGGCVYDGIALAGVGIEIVDGEVQLSGPVLAEGYLGDPERTESAFELRDGTRFYRTGDTGEIVDGVLRVTGRLDDVIVTGGLKVSLGAVERIVRSISGQTEAVVVSVEHDQWGEVPVVVTTVPIGLAAVRAAVAAEERPEARPHRVIVIDELPLLASRKPDRRAIRAIAEGSARS</sequence>
<evidence type="ECO:0000313" key="4">
    <source>
        <dbReference type="Proteomes" id="UP000244978"/>
    </source>
</evidence>
<dbReference type="EMBL" id="QEEX01000001">
    <property type="protein sequence ID" value="PWB98012.1"/>
    <property type="molecule type" value="Genomic_DNA"/>
</dbReference>
<dbReference type="RefSeq" id="WP_108514727.1">
    <property type="nucleotide sequence ID" value="NZ_CP026951.1"/>
</dbReference>
<dbReference type="InterPro" id="IPR020845">
    <property type="entry name" value="AMP-binding_CS"/>
</dbReference>
<evidence type="ECO:0000313" key="3">
    <source>
        <dbReference type="EMBL" id="PWB98012.1"/>
    </source>
</evidence>
<proteinExistence type="predicted"/>
<dbReference type="Pfam" id="PF13193">
    <property type="entry name" value="AMP-binding_C"/>
    <property type="match status" value="1"/>
</dbReference>
<protein>
    <submittedName>
        <fullName evidence="3">O-succinylbenzoate--CoA ligase</fullName>
    </submittedName>
</protein>
<feature type="domain" description="AMP-dependent synthetase/ligase" evidence="1">
    <location>
        <begin position="48"/>
        <end position="209"/>
    </location>
</feature>
<reference evidence="4" key="1">
    <citation type="submission" date="2018-04" db="EMBL/GenBank/DDBJ databases">
        <authorList>
            <person name="Liu S."/>
            <person name="Wang Z."/>
            <person name="Li J."/>
        </authorList>
    </citation>
    <scope>NUCLEOTIDE SEQUENCE [LARGE SCALE GENOMIC DNA]</scope>
    <source>
        <strain evidence="4">S1194</strain>
    </source>
</reference>
<keyword evidence="3" id="KW-0436">Ligase</keyword>
<feature type="domain" description="AMP-binding enzyme C-terminal" evidence="2">
    <location>
        <begin position="292"/>
        <end position="362"/>
    </location>
</feature>
<dbReference type="KEGG" id="salc:C2138_00700"/>